<evidence type="ECO:0000313" key="1">
    <source>
        <dbReference type="EMBL" id="SVD55398.1"/>
    </source>
</evidence>
<dbReference type="EMBL" id="UINC01158066">
    <property type="protein sequence ID" value="SVD55398.1"/>
    <property type="molecule type" value="Genomic_DNA"/>
</dbReference>
<reference evidence="1" key="1">
    <citation type="submission" date="2018-05" db="EMBL/GenBank/DDBJ databases">
        <authorList>
            <person name="Lanie J.A."/>
            <person name="Ng W.-L."/>
            <person name="Kazmierczak K.M."/>
            <person name="Andrzejewski T.M."/>
            <person name="Davidsen T.M."/>
            <person name="Wayne K.J."/>
            <person name="Tettelin H."/>
            <person name="Glass J.I."/>
            <person name="Rusch D."/>
            <person name="Podicherti R."/>
            <person name="Tsui H.-C.T."/>
            <person name="Winkler M.E."/>
        </authorList>
    </citation>
    <scope>NUCLEOTIDE SEQUENCE</scope>
</reference>
<sequence>VFYNEDKKTEVKQWKSLQVSGKSEHLENFLVEYQK</sequence>
<name>A0A382WB99_9ZZZZ</name>
<accession>A0A382WB99</accession>
<feature type="non-terminal residue" evidence="1">
    <location>
        <position position="1"/>
    </location>
</feature>
<proteinExistence type="predicted"/>
<dbReference type="AlphaFoldDB" id="A0A382WB99"/>
<gene>
    <name evidence="1" type="ORF">METZ01_LOCUS408252</name>
</gene>
<protein>
    <submittedName>
        <fullName evidence="1">Uncharacterized protein</fullName>
    </submittedName>
</protein>
<organism evidence="1">
    <name type="scientific">marine metagenome</name>
    <dbReference type="NCBI Taxonomy" id="408172"/>
    <lineage>
        <taxon>unclassified sequences</taxon>
        <taxon>metagenomes</taxon>
        <taxon>ecological metagenomes</taxon>
    </lineage>
</organism>